<dbReference type="PANTHER" id="PTHR24419:SF18">
    <property type="entry name" value="SERINE_THREONINE-PROTEIN KINASE HASPIN"/>
    <property type="match status" value="1"/>
</dbReference>
<dbReference type="Pfam" id="PF12330">
    <property type="entry name" value="Haspin_kinase"/>
    <property type="match status" value="1"/>
</dbReference>
<feature type="domain" description="Protein kinase" evidence="2">
    <location>
        <begin position="15"/>
        <end position="227"/>
    </location>
</feature>
<evidence type="ECO:0000313" key="4">
    <source>
        <dbReference type="WBParaSite" id="SMUV_0000165401-mRNA-1"/>
    </source>
</evidence>
<dbReference type="InterPro" id="IPR011009">
    <property type="entry name" value="Kinase-like_dom_sf"/>
</dbReference>
<protein>
    <submittedName>
        <fullName evidence="4">Protein kinase domain-containing protein</fullName>
    </submittedName>
</protein>
<proteinExistence type="predicted"/>
<organism evidence="3 4">
    <name type="scientific">Syphacia muris</name>
    <dbReference type="NCBI Taxonomy" id="451379"/>
    <lineage>
        <taxon>Eukaryota</taxon>
        <taxon>Metazoa</taxon>
        <taxon>Ecdysozoa</taxon>
        <taxon>Nematoda</taxon>
        <taxon>Chromadorea</taxon>
        <taxon>Rhabditida</taxon>
        <taxon>Spirurina</taxon>
        <taxon>Oxyuridomorpha</taxon>
        <taxon>Oxyuroidea</taxon>
        <taxon>Oxyuridae</taxon>
        <taxon>Syphacia</taxon>
    </lineage>
</organism>
<sequence>LHAATVQYFYYCRKISSAVKLGEGSFGEVFKCTLNGEPIALKIIFALHYPHALVVSDLLQRLCEGVNNVTTGFIKFPGASVVKGKYPVALLKAWNNYTGERINESPKVFKATQKYVLLSYELGGMDLENFKAFSIVYQAAYALAVAEVVLQFEHRDLHCGNILINHGRLNGRSIRIRSYGVQVKLIDFTLSRLSDVVYYDLKEDEEIFLGTGALHCEYYREMRKLTK</sequence>
<dbReference type="Gene3D" id="3.30.200.20">
    <property type="entry name" value="Phosphorylase Kinase, domain 1"/>
    <property type="match status" value="1"/>
</dbReference>
<dbReference type="GO" id="GO:0005524">
    <property type="term" value="F:ATP binding"/>
    <property type="evidence" value="ECO:0007669"/>
    <property type="project" value="UniProtKB-UniRule"/>
</dbReference>
<dbReference type="WBParaSite" id="SMUV_0000165401-mRNA-1">
    <property type="protein sequence ID" value="SMUV_0000165401-mRNA-1"/>
    <property type="gene ID" value="SMUV_0000165401"/>
</dbReference>
<dbReference type="InterPro" id="IPR017441">
    <property type="entry name" value="Protein_kinase_ATP_BS"/>
</dbReference>
<dbReference type="GO" id="GO:0072354">
    <property type="term" value="F:histone H3T3 kinase activity"/>
    <property type="evidence" value="ECO:0007669"/>
    <property type="project" value="TreeGrafter"/>
</dbReference>
<dbReference type="InterPro" id="IPR000719">
    <property type="entry name" value="Prot_kinase_dom"/>
</dbReference>
<dbReference type="Gene3D" id="1.10.510.10">
    <property type="entry name" value="Transferase(Phosphotransferase) domain 1"/>
    <property type="match status" value="1"/>
</dbReference>
<dbReference type="GO" id="GO:0035556">
    <property type="term" value="P:intracellular signal transduction"/>
    <property type="evidence" value="ECO:0007669"/>
    <property type="project" value="TreeGrafter"/>
</dbReference>
<keyword evidence="1" id="KW-0547">Nucleotide-binding</keyword>
<dbReference type="STRING" id="451379.A0A0N5ABX8"/>
<dbReference type="Proteomes" id="UP000046393">
    <property type="component" value="Unplaced"/>
</dbReference>
<dbReference type="PANTHER" id="PTHR24419">
    <property type="entry name" value="INTERLEUKIN-1 RECEPTOR-ASSOCIATED KINASE"/>
    <property type="match status" value="1"/>
</dbReference>
<dbReference type="PROSITE" id="PS00107">
    <property type="entry name" value="PROTEIN_KINASE_ATP"/>
    <property type="match status" value="1"/>
</dbReference>
<keyword evidence="1" id="KW-0067">ATP-binding</keyword>
<evidence type="ECO:0000256" key="1">
    <source>
        <dbReference type="PROSITE-ProRule" id="PRU10141"/>
    </source>
</evidence>
<dbReference type="GO" id="GO:0000278">
    <property type="term" value="P:mitotic cell cycle"/>
    <property type="evidence" value="ECO:0007669"/>
    <property type="project" value="TreeGrafter"/>
</dbReference>
<feature type="binding site" evidence="1">
    <location>
        <position position="42"/>
    </location>
    <ligand>
        <name>ATP</name>
        <dbReference type="ChEBI" id="CHEBI:30616"/>
    </ligand>
</feature>
<dbReference type="AlphaFoldDB" id="A0A0N5ABX8"/>
<keyword evidence="3" id="KW-1185">Reference proteome</keyword>
<evidence type="ECO:0000259" key="2">
    <source>
        <dbReference type="PROSITE" id="PS50011"/>
    </source>
</evidence>
<dbReference type="GO" id="GO:0005737">
    <property type="term" value="C:cytoplasm"/>
    <property type="evidence" value="ECO:0007669"/>
    <property type="project" value="TreeGrafter"/>
</dbReference>
<name>A0A0N5ABX8_9BILA</name>
<dbReference type="GO" id="GO:0005634">
    <property type="term" value="C:nucleus"/>
    <property type="evidence" value="ECO:0007669"/>
    <property type="project" value="TreeGrafter"/>
</dbReference>
<evidence type="ECO:0000313" key="3">
    <source>
        <dbReference type="Proteomes" id="UP000046393"/>
    </source>
</evidence>
<dbReference type="SUPFAM" id="SSF56112">
    <property type="entry name" value="Protein kinase-like (PK-like)"/>
    <property type="match status" value="1"/>
</dbReference>
<dbReference type="PROSITE" id="PS50011">
    <property type="entry name" value="PROTEIN_KINASE_DOM"/>
    <property type="match status" value="1"/>
</dbReference>
<accession>A0A0N5ABX8</accession>
<reference evidence="4" key="1">
    <citation type="submission" date="2017-02" db="UniProtKB">
        <authorList>
            <consortium name="WormBaseParasite"/>
        </authorList>
    </citation>
    <scope>IDENTIFICATION</scope>
</reference>